<evidence type="ECO:0000256" key="7">
    <source>
        <dbReference type="SAM" id="Phobius"/>
    </source>
</evidence>
<accession>A0ABN3VPB9</accession>
<evidence type="ECO:0000256" key="5">
    <source>
        <dbReference type="ARBA" id="ARBA00022989"/>
    </source>
</evidence>
<dbReference type="Gene3D" id="1.20.1560.10">
    <property type="entry name" value="ABC transporter type 1, transmembrane domain"/>
    <property type="match status" value="1"/>
</dbReference>
<dbReference type="PROSITE" id="PS00211">
    <property type="entry name" value="ABC_TRANSPORTER_1"/>
    <property type="match status" value="1"/>
</dbReference>
<keyword evidence="2 7" id="KW-0812">Transmembrane</keyword>
<evidence type="ECO:0000256" key="2">
    <source>
        <dbReference type="ARBA" id="ARBA00022692"/>
    </source>
</evidence>
<dbReference type="PROSITE" id="PS50929">
    <property type="entry name" value="ABC_TM1F"/>
    <property type="match status" value="1"/>
</dbReference>
<evidence type="ECO:0000313" key="10">
    <source>
        <dbReference type="EMBL" id="GAA2846527.1"/>
    </source>
</evidence>
<evidence type="ECO:0000256" key="1">
    <source>
        <dbReference type="ARBA" id="ARBA00004651"/>
    </source>
</evidence>
<protein>
    <submittedName>
        <fullName evidence="10">ABC transporter ATP-binding protein</fullName>
    </submittedName>
</protein>
<reference evidence="10 11" key="1">
    <citation type="journal article" date="2019" name="Int. J. Syst. Evol. Microbiol.">
        <title>The Global Catalogue of Microorganisms (GCM) 10K type strain sequencing project: providing services to taxonomists for standard genome sequencing and annotation.</title>
        <authorList>
            <consortium name="The Broad Institute Genomics Platform"/>
            <consortium name="The Broad Institute Genome Sequencing Center for Infectious Disease"/>
            <person name="Wu L."/>
            <person name="Ma J."/>
        </authorList>
    </citation>
    <scope>NUCLEOTIDE SEQUENCE [LARGE SCALE GENOMIC DNA]</scope>
    <source>
        <strain evidence="10 11">JCM 6242</strain>
    </source>
</reference>
<dbReference type="InterPro" id="IPR003593">
    <property type="entry name" value="AAA+_ATPase"/>
</dbReference>
<dbReference type="InterPro" id="IPR003439">
    <property type="entry name" value="ABC_transporter-like_ATP-bd"/>
</dbReference>
<evidence type="ECO:0000256" key="3">
    <source>
        <dbReference type="ARBA" id="ARBA00022741"/>
    </source>
</evidence>
<feature type="transmembrane region" description="Helical" evidence="7">
    <location>
        <begin position="226"/>
        <end position="248"/>
    </location>
</feature>
<evidence type="ECO:0000313" key="11">
    <source>
        <dbReference type="Proteomes" id="UP001500831"/>
    </source>
</evidence>
<dbReference type="SMART" id="SM00382">
    <property type="entry name" value="AAA"/>
    <property type="match status" value="1"/>
</dbReference>
<dbReference type="PANTHER" id="PTHR24221">
    <property type="entry name" value="ATP-BINDING CASSETTE SUB-FAMILY B"/>
    <property type="match status" value="1"/>
</dbReference>
<dbReference type="GO" id="GO:0005524">
    <property type="term" value="F:ATP binding"/>
    <property type="evidence" value="ECO:0007669"/>
    <property type="project" value="UniProtKB-KW"/>
</dbReference>
<dbReference type="InterPro" id="IPR039421">
    <property type="entry name" value="Type_1_exporter"/>
</dbReference>
<proteinExistence type="predicted"/>
<evidence type="ECO:0000259" key="8">
    <source>
        <dbReference type="PROSITE" id="PS50893"/>
    </source>
</evidence>
<dbReference type="InterPro" id="IPR011527">
    <property type="entry name" value="ABC1_TM_dom"/>
</dbReference>
<feature type="domain" description="ABC transmembrane type-1" evidence="9">
    <location>
        <begin position="1"/>
        <end position="264"/>
    </location>
</feature>
<feature type="domain" description="ABC transporter" evidence="8">
    <location>
        <begin position="293"/>
        <end position="531"/>
    </location>
</feature>
<name>A0ABN3VPB9_9ACTN</name>
<keyword evidence="11" id="KW-1185">Reference proteome</keyword>
<keyword evidence="6 7" id="KW-0472">Membrane</keyword>
<dbReference type="InterPro" id="IPR027417">
    <property type="entry name" value="P-loop_NTPase"/>
</dbReference>
<keyword evidence="4 10" id="KW-0067">ATP-binding</keyword>
<organism evidence="10 11">
    <name type="scientific">Streptosporangium fragile</name>
    <dbReference type="NCBI Taxonomy" id="46186"/>
    <lineage>
        <taxon>Bacteria</taxon>
        <taxon>Bacillati</taxon>
        <taxon>Actinomycetota</taxon>
        <taxon>Actinomycetes</taxon>
        <taxon>Streptosporangiales</taxon>
        <taxon>Streptosporangiaceae</taxon>
        <taxon>Streptosporangium</taxon>
    </lineage>
</organism>
<dbReference type="Gene3D" id="3.40.50.300">
    <property type="entry name" value="P-loop containing nucleotide triphosphate hydrolases"/>
    <property type="match status" value="1"/>
</dbReference>
<dbReference type="InterPro" id="IPR036640">
    <property type="entry name" value="ABC1_TM_sf"/>
</dbReference>
<feature type="transmembrane region" description="Helical" evidence="7">
    <location>
        <begin position="88"/>
        <end position="109"/>
    </location>
</feature>
<evidence type="ECO:0000259" key="9">
    <source>
        <dbReference type="PROSITE" id="PS50929"/>
    </source>
</evidence>
<gene>
    <name evidence="10" type="ORF">GCM10010517_03260</name>
</gene>
<dbReference type="PROSITE" id="PS50893">
    <property type="entry name" value="ABC_TRANSPORTER_2"/>
    <property type="match status" value="1"/>
</dbReference>
<dbReference type="RefSeq" id="WP_344966973.1">
    <property type="nucleotide sequence ID" value="NZ_BAAAVI010000001.1"/>
</dbReference>
<dbReference type="InterPro" id="IPR017871">
    <property type="entry name" value="ABC_transporter-like_CS"/>
</dbReference>
<feature type="transmembrane region" description="Helical" evidence="7">
    <location>
        <begin position="12"/>
        <end position="33"/>
    </location>
</feature>
<comment type="caution">
    <text evidence="10">The sequence shown here is derived from an EMBL/GenBank/DDBJ whole genome shotgun (WGS) entry which is preliminary data.</text>
</comment>
<keyword evidence="5 7" id="KW-1133">Transmembrane helix</keyword>
<dbReference type="SUPFAM" id="SSF90123">
    <property type="entry name" value="ABC transporter transmembrane region"/>
    <property type="match status" value="1"/>
</dbReference>
<sequence>MATLEAAGGNGFRAASIPAALAIVVLGSAAGIVRAVSTRIQRMLTVKVDRHATAIVLRSAVQAELSEFEDPAFHDWLQRAVFASRSRLTMLVTATVAIGQTVLAAVAIAGTFVSMAWWLLPVAAVSALPVLKAARDDRNSRHRLHHALSENRRRREYLERLLTGRDEAKEIRALRLGRALRDRWDAAYRQEIQGHSEANRRYMWSSLGARAAADVVVLAVVGGGIWLVAVSVIDLATVASALTGLWFLSTRAQMLGGLLSGIGESVLYLEDLRTFTAIPSPQTTPPRVVMGTVQADQVSFAYPGTDRPVLRDVTVAVKPGEVIALVGENGSGKTTLAKILAGLYQPDDGSVLLDGTPVADIRVLRDLSAVVFQDFVRYKLSAIDNVTFGRPEAPVDVERAWRALAQAGADAFVASLPTGAETILGKEFACGADLSGGQWQRLAIARAFYRDAPFVILDEPTAALDPKAEDDLFARIRNLFANRSVLMISHRFSSVRHADRIYVMEDGRVIEEGTHESLMARHGTYAQLFTIQARSYR</sequence>
<evidence type="ECO:0000256" key="4">
    <source>
        <dbReference type="ARBA" id="ARBA00022840"/>
    </source>
</evidence>
<keyword evidence="3" id="KW-0547">Nucleotide-binding</keyword>
<feature type="transmembrane region" description="Helical" evidence="7">
    <location>
        <begin position="115"/>
        <end position="134"/>
    </location>
</feature>
<dbReference type="Proteomes" id="UP001500831">
    <property type="component" value="Unassembled WGS sequence"/>
</dbReference>
<dbReference type="EMBL" id="BAAAVI010000001">
    <property type="protein sequence ID" value="GAA2846527.1"/>
    <property type="molecule type" value="Genomic_DNA"/>
</dbReference>
<dbReference type="PANTHER" id="PTHR24221:SF654">
    <property type="entry name" value="ATP-BINDING CASSETTE SUB-FAMILY B MEMBER 6"/>
    <property type="match status" value="1"/>
</dbReference>
<comment type="subcellular location">
    <subcellularLocation>
        <location evidence="1">Cell membrane</location>
        <topology evidence="1">Multi-pass membrane protein</topology>
    </subcellularLocation>
</comment>
<dbReference type="SUPFAM" id="SSF52540">
    <property type="entry name" value="P-loop containing nucleoside triphosphate hydrolases"/>
    <property type="match status" value="1"/>
</dbReference>
<dbReference type="Pfam" id="PF00005">
    <property type="entry name" value="ABC_tran"/>
    <property type="match status" value="1"/>
</dbReference>
<evidence type="ECO:0000256" key="6">
    <source>
        <dbReference type="ARBA" id="ARBA00023136"/>
    </source>
</evidence>